<evidence type="ECO:0000256" key="8">
    <source>
        <dbReference type="ARBA" id="ARBA00022553"/>
    </source>
</evidence>
<feature type="domain" description="C2" evidence="20">
    <location>
        <begin position="1"/>
        <end position="131"/>
    </location>
</feature>
<evidence type="ECO:0000256" key="17">
    <source>
        <dbReference type="ARBA" id="ARBA00074834"/>
    </source>
</evidence>
<evidence type="ECO:0000313" key="22">
    <source>
        <dbReference type="EMBL" id="KZS18098.1"/>
    </source>
</evidence>
<keyword evidence="7" id="KW-0963">Cytoplasm</keyword>
<dbReference type="GO" id="GO:0046872">
    <property type="term" value="F:metal ion binding"/>
    <property type="evidence" value="ECO:0007669"/>
    <property type="project" value="UniProtKB-KW"/>
</dbReference>
<feature type="domain" description="C2" evidence="20">
    <location>
        <begin position="139"/>
        <end position="262"/>
    </location>
</feature>
<dbReference type="FunFam" id="3.40.50.410:FF:000098">
    <property type="entry name" value="Copine-5"/>
    <property type="match status" value="1"/>
</dbReference>
<dbReference type="STRING" id="35525.A0A162NLI4"/>
<evidence type="ECO:0000259" key="21">
    <source>
        <dbReference type="PROSITE" id="PS50234"/>
    </source>
</evidence>
<dbReference type="InterPro" id="IPR036465">
    <property type="entry name" value="vWFA_dom_sf"/>
</dbReference>
<keyword evidence="10" id="KW-0677">Repeat</keyword>
<evidence type="ECO:0000259" key="20">
    <source>
        <dbReference type="PROSITE" id="PS50004"/>
    </source>
</evidence>
<comment type="similarity">
    <text evidence="5">Belongs to the copine family.</text>
</comment>
<dbReference type="Pfam" id="PF00168">
    <property type="entry name" value="C2"/>
    <property type="match status" value="2"/>
</dbReference>
<dbReference type="Pfam" id="PF07002">
    <property type="entry name" value="Copine"/>
    <property type="match status" value="1"/>
</dbReference>
<dbReference type="GO" id="GO:0032991">
    <property type="term" value="C:protein-containing complex"/>
    <property type="evidence" value="ECO:0007669"/>
    <property type="project" value="UniProtKB-ARBA"/>
</dbReference>
<dbReference type="InterPro" id="IPR002035">
    <property type="entry name" value="VWF_A"/>
</dbReference>
<dbReference type="GO" id="GO:0005737">
    <property type="term" value="C:cytoplasm"/>
    <property type="evidence" value="ECO:0007669"/>
    <property type="project" value="UniProtKB-SubCell"/>
</dbReference>
<evidence type="ECO:0000256" key="18">
    <source>
        <dbReference type="ARBA" id="ARBA00076171"/>
    </source>
</evidence>
<evidence type="ECO:0000256" key="16">
    <source>
        <dbReference type="ARBA" id="ARBA00065466"/>
    </source>
</evidence>
<dbReference type="CDD" id="cd04047">
    <property type="entry name" value="C2B_Copine"/>
    <property type="match status" value="1"/>
</dbReference>
<dbReference type="PROSITE" id="PS50234">
    <property type="entry name" value="VWFA"/>
    <property type="match status" value="1"/>
</dbReference>
<dbReference type="AlphaFoldDB" id="A0A162NLI4"/>
<keyword evidence="6" id="KW-1003">Cell membrane</keyword>
<name>A0A162NLI4_9CRUS</name>
<evidence type="ECO:0000256" key="7">
    <source>
        <dbReference type="ARBA" id="ARBA00022490"/>
    </source>
</evidence>
<dbReference type="PROSITE" id="PS50004">
    <property type="entry name" value="C2"/>
    <property type="match status" value="2"/>
</dbReference>
<keyword evidence="13" id="KW-0472">Membrane</keyword>
<dbReference type="GO" id="GO:0071277">
    <property type="term" value="P:cellular response to calcium ion"/>
    <property type="evidence" value="ECO:0007669"/>
    <property type="project" value="UniProtKB-ARBA"/>
</dbReference>
<evidence type="ECO:0000256" key="2">
    <source>
        <dbReference type="ARBA" id="ARBA00004236"/>
    </source>
</evidence>
<dbReference type="Gene3D" id="2.60.40.150">
    <property type="entry name" value="C2 domain"/>
    <property type="match status" value="2"/>
</dbReference>
<keyword evidence="8" id="KW-0597">Phosphoprotein</keyword>
<keyword evidence="9" id="KW-0479">Metal-binding</keyword>
<dbReference type="SMART" id="SM00327">
    <property type="entry name" value="VWA"/>
    <property type="match status" value="1"/>
</dbReference>
<evidence type="ECO:0000256" key="14">
    <source>
        <dbReference type="ARBA" id="ARBA00023242"/>
    </source>
</evidence>
<evidence type="ECO:0000256" key="5">
    <source>
        <dbReference type="ARBA" id="ARBA00009048"/>
    </source>
</evidence>
<dbReference type="FunFam" id="2.60.40.150:FF:000099">
    <property type="entry name" value="Copine 3"/>
    <property type="match status" value="1"/>
</dbReference>
<dbReference type="GO" id="GO:0005544">
    <property type="term" value="F:calcium-dependent phospholipid binding"/>
    <property type="evidence" value="ECO:0007669"/>
    <property type="project" value="InterPro"/>
</dbReference>
<dbReference type="InterPro" id="IPR010734">
    <property type="entry name" value="Copine_C"/>
</dbReference>
<reference evidence="22 23" key="1">
    <citation type="submission" date="2016-03" db="EMBL/GenBank/DDBJ databases">
        <title>EvidentialGene: Evidence-directed Construction of Genes on Genomes.</title>
        <authorList>
            <person name="Gilbert D.G."/>
            <person name="Choi J.-H."/>
            <person name="Mockaitis K."/>
            <person name="Colbourne J."/>
            <person name="Pfrender M."/>
        </authorList>
    </citation>
    <scope>NUCLEOTIDE SEQUENCE [LARGE SCALE GENOMIC DNA]</scope>
    <source>
        <strain evidence="22 23">Xinb3</strain>
        <tissue evidence="22">Complete organism</tissue>
    </source>
</reference>
<comment type="subunit">
    <text evidence="16">Monomer. Interacts with ERBB2 (preferentially with the tyrosine phosphorylated form); this interaction occurs at the cell membrane and is increased in a growth factor heregulin-dependent manner. Interacts with SHC1; this interaction may mediate the binding of CPNE3 with ERBB2. Interacts with RACK1.</text>
</comment>
<dbReference type="GO" id="GO:0005634">
    <property type="term" value="C:nucleus"/>
    <property type="evidence" value="ECO:0007669"/>
    <property type="project" value="UniProtKB-SubCell"/>
</dbReference>
<comment type="subcellular location">
    <subcellularLocation>
        <location evidence="3">Cell junction</location>
        <location evidence="3">Focal adhesion</location>
    </subcellularLocation>
    <subcellularLocation>
        <location evidence="2">Cell membrane</location>
    </subcellularLocation>
    <subcellularLocation>
        <location evidence="4">Cytoplasm</location>
    </subcellularLocation>
    <subcellularLocation>
        <location evidence="1">Nucleus</location>
    </subcellularLocation>
</comment>
<accession>A0A162NLI4</accession>
<dbReference type="GO" id="GO:0005925">
    <property type="term" value="C:focal adhesion"/>
    <property type="evidence" value="ECO:0007669"/>
    <property type="project" value="UniProtKB-SubCell"/>
</dbReference>
<dbReference type="CDD" id="cd04048">
    <property type="entry name" value="C2A_Copine"/>
    <property type="match status" value="1"/>
</dbReference>
<evidence type="ECO:0000256" key="13">
    <source>
        <dbReference type="ARBA" id="ARBA00023136"/>
    </source>
</evidence>
<evidence type="ECO:0000256" key="9">
    <source>
        <dbReference type="ARBA" id="ARBA00022723"/>
    </source>
</evidence>
<feature type="domain" description="VWFA" evidence="21">
    <location>
        <begin position="305"/>
        <end position="478"/>
    </location>
</feature>
<organism evidence="22 23">
    <name type="scientific">Daphnia magna</name>
    <dbReference type="NCBI Taxonomy" id="35525"/>
    <lineage>
        <taxon>Eukaryota</taxon>
        <taxon>Metazoa</taxon>
        <taxon>Ecdysozoa</taxon>
        <taxon>Arthropoda</taxon>
        <taxon>Crustacea</taxon>
        <taxon>Branchiopoda</taxon>
        <taxon>Diplostraca</taxon>
        <taxon>Cladocera</taxon>
        <taxon>Anomopoda</taxon>
        <taxon>Daphniidae</taxon>
        <taxon>Daphnia</taxon>
    </lineage>
</organism>
<evidence type="ECO:0000256" key="1">
    <source>
        <dbReference type="ARBA" id="ARBA00004123"/>
    </source>
</evidence>
<dbReference type="InterPro" id="IPR000008">
    <property type="entry name" value="C2_dom"/>
</dbReference>
<comment type="caution">
    <text evidence="22">The sequence shown here is derived from an EMBL/GenBank/DDBJ whole genome shotgun (WGS) entry which is preliminary data.</text>
</comment>
<evidence type="ECO:0000256" key="6">
    <source>
        <dbReference type="ARBA" id="ARBA00022475"/>
    </source>
</evidence>
<evidence type="ECO:0000256" key="4">
    <source>
        <dbReference type="ARBA" id="ARBA00004496"/>
    </source>
</evidence>
<dbReference type="Gene3D" id="3.40.50.410">
    <property type="entry name" value="von Willebrand factor, type A domain"/>
    <property type="match status" value="1"/>
</dbReference>
<keyword evidence="12" id="KW-0965">Cell junction</keyword>
<dbReference type="EMBL" id="LRGB01000568">
    <property type="protein sequence ID" value="KZS18098.1"/>
    <property type="molecule type" value="Genomic_DNA"/>
</dbReference>
<keyword evidence="14" id="KW-0539">Nucleus</keyword>
<dbReference type="FunFam" id="2.60.40.150:FF:000042">
    <property type="entry name" value="Copine 3"/>
    <property type="match status" value="1"/>
</dbReference>
<feature type="region of interest" description="Disordered" evidence="19">
    <location>
        <begin position="537"/>
        <end position="559"/>
    </location>
</feature>
<dbReference type="CDD" id="cd01459">
    <property type="entry name" value="vWA_copine_like"/>
    <property type="match status" value="1"/>
</dbReference>
<evidence type="ECO:0000256" key="10">
    <source>
        <dbReference type="ARBA" id="ARBA00022737"/>
    </source>
</evidence>
<gene>
    <name evidence="22" type="ORF">APZ42_016104</name>
</gene>
<evidence type="ECO:0000256" key="12">
    <source>
        <dbReference type="ARBA" id="ARBA00022949"/>
    </source>
</evidence>
<dbReference type="InterPro" id="IPR037768">
    <property type="entry name" value="C2B_Copine"/>
</dbReference>
<dbReference type="SUPFAM" id="SSF53300">
    <property type="entry name" value="vWA-like"/>
    <property type="match status" value="1"/>
</dbReference>
<proteinExistence type="inferred from homology"/>
<dbReference type="PANTHER" id="PTHR10857:SF106">
    <property type="entry name" value="C2 DOMAIN-CONTAINING PROTEIN"/>
    <property type="match status" value="1"/>
</dbReference>
<evidence type="ECO:0000313" key="23">
    <source>
        <dbReference type="Proteomes" id="UP000076858"/>
    </source>
</evidence>
<comment type="function">
    <text evidence="15">Calcium-dependent phospholipid-binding protein that plays a role in ERBB2-mediated tumor cell migration in response to growth factor heregulin stimulation.</text>
</comment>
<keyword evidence="11" id="KW-0106">Calcium</keyword>
<dbReference type="InterPro" id="IPR035892">
    <property type="entry name" value="C2_domain_sf"/>
</dbReference>
<sequence>MVADYNCAPTCITVLHNKIFPSKRHSCMGIANLPDLDYLSKSDPMVVVYIQPFGHNQWQEFSRTEVIVNSRNPDFTKKIVMMFRFEEQQKLKFEIYDVDSSSSDLSRHDFIGWVEITLGNLVSQHVIQKKIEYHNPNLNRGTLIISAEELSYNKEEVEFQLVAHGLDRKDFFGKSDPFVIISKSVESGEYVAVHKTEVIKTTLNPVWKSITIPVRNLNNGDYERTLKLECWDWNRSGSHSFIGEAFFSLQKLIAGPLPMTLFCMNPEKQRKKKNYKNSGNFEFVHCKINPIYTFLDYLQGGTEINCTIAIDFTASNGDPNTPSSLHYLGGGPTLYEQALSAVGEIVEDYDSDKQFPVIGFGARLPPIGRVSHEFHVNFNPTNPYCDRVPGIIGAYRSCLPLVQLYGPTNFAPCIRHVTKFAQEYQDGSHYFILLILTDGIITDMYDTKEAIVDASSLPLSIIIVGIGNADFSAMDELDSDTTVLTAPSGRKAQRDIVQFVPFSKFLNANMNPALGRLHLARDVLREIPDQFVGYMKSRKISPKPPRYDLSRLPPDPNLS</sequence>
<evidence type="ECO:0000256" key="15">
    <source>
        <dbReference type="ARBA" id="ARBA00058857"/>
    </source>
</evidence>
<dbReference type="PANTHER" id="PTHR10857">
    <property type="entry name" value="COPINE"/>
    <property type="match status" value="1"/>
</dbReference>
<dbReference type="SMART" id="SM00239">
    <property type="entry name" value="C2"/>
    <property type="match status" value="2"/>
</dbReference>
<evidence type="ECO:0000256" key="19">
    <source>
        <dbReference type="SAM" id="MobiDB-lite"/>
    </source>
</evidence>
<evidence type="ECO:0000256" key="3">
    <source>
        <dbReference type="ARBA" id="ARBA00004246"/>
    </source>
</evidence>
<dbReference type="GO" id="GO:0005886">
    <property type="term" value="C:plasma membrane"/>
    <property type="evidence" value="ECO:0007669"/>
    <property type="project" value="UniProtKB-SubCell"/>
</dbReference>
<dbReference type="OrthoDB" id="5855668at2759"/>
<dbReference type="Proteomes" id="UP000076858">
    <property type="component" value="Unassembled WGS sequence"/>
</dbReference>
<dbReference type="SUPFAM" id="SSF49562">
    <property type="entry name" value="C2 domain (Calcium/lipid-binding domain, CaLB)"/>
    <property type="match status" value="2"/>
</dbReference>
<keyword evidence="23" id="KW-1185">Reference proteome</keyword>
<evidence type="ECO:0000256" key="11">
    <source>
        <dbReference type="ARBA" id="ARBA00022837"/>
    </source>
</evidence>
<dbReference type="InterPro" id="IPR045052">
    <property type="entry name" value="Copine"/>
</dbReference>
<protein>
    <recommendedName>
        <fullName evidence="17">Copine-3</fullName>
    </recommendedName>
    <alternativeName>
        <fullName evidence="18">Copine III</fullName>
    </alternativeName>
</protein>